<dbReference type="PANTHER" id="PTHR43627">
    <property type="match status" value="1"/>
</dbReference>
<evidence type="ECO:0000256" key="5">
    <source>
        <dbReference type="ARBA" id="ARBA00022475"/>
    </source>
</evidence>
<dbReference type="HAMAP" id="MF_01462">
    <property type="entry name" value="CbiM"/>
    <property type="match status" value="1"/>
</dbReference>
<dbReference type="KEGG" id="mez:Mtc_1828"/>
<evidence type="ECO:0000256" key="2">
    <source>
        <dbReference type="ARBA" id="ARBA00004953"/>
    </source>
</evidence>
<dbReference type="GO" id="GO:0009236">
    <property type="term" value="P:cobalamin biosynthetic process"/>
    <property type="evidence" value="ECO:0007669"/>
    <property type="project" value="UniProtKB-UniRule"/>
</dbReference>
<protein>
    <recommendedName>
        <fullName evidence="12">Putative cobalt transport protein CbiM</fullName>
    </recommendedName>
    <alternativeName>
        <fullName evidence="12">Energy-coupling factor transporter probable substrate-capture protein CbiM</fullName>
        <shortName evidence="12">ECF transporter S component CbiM</shortName>
    </alternativeName>
</protein>
<evidence type="ECO:0000256" key="4">
    <source>
        <dbReference type="ARBA" id="ARBA00022448"/>
    </source>
</evidence>
<dbReference type="Pfam" id="PF01891">
    <property type="entry name" value="CbiM"/>
    <property type="match status" value="1"/>
</dbReference>
<keyword evidence="8 12" id="KW-1133">Transmembrane helix</keyword>
<organism evidence="13 14">
    <name type="scientific">Methanocella conradii (strain DSM 24694 / JCM 17849 / CGMCC 1.5162 / HZ254)</name>
    <dbReference type="NCBI Taxonomy" id="1041930"/>
    <lineage>
        <taxon>Archaea</taxon>
        <taxon>Methanobacteriati</taxon>
        <taxon>Methanobacteriota</taxon>
        <taxon>Stenosarchaea group</taxon>
        <taxon>Methanomicrobia</taxon>
        <taxon>Methanocellales</taxon>
        <taxon>Methanocellaceae</taxon>
        <taxon>Methanocella</taxon>
    </lineage>
</organism>
<dbReference type="SMR" id="H8IAR6"/>
<gene>
    <name evidence="12 13" type="primary">cbiM</name>
    <name evidence="13" type="ordered locus">Mtc_1828</name>
</gene>
<keyword evidence="6 12" id="KW-0169">Cobalamin biosynthesis</keyword>
<evidence type="ECO:0000256" key="12">
    <source>
        <dbReference type="HAMAP-Rule" id="MF_01462"/>
    </source>
</evidence>
<comment type="similarity">
    <text evidence="12">Belongs to the CbiM family.</text>
</comment>
<dbReference type="AlphaFoldDB" id="H8IAR6"/>
<dbReference type="HOGENOM" id="CLU_052508_3_0_2"/>
<comment type="subcellular location">
    <subcellularLocation>
        <location evidence="1">Cell inner membrane</location>
        <topology evidence="1">Multi-pass membrane protein</topology>
    </subcellularLocation>
    <subcellularLocation>
        <location evidence="12">Cell membrane</location>
        <topology evidence="12">Multi-pass membrane protein</topology>
    </subcellularLocation>
</comment>
<keyword evidence="10 12" id="KW-0472">Membrane</keyword>
<name>H8IAR6_METCZ</name>
<proteinExistence type="inferred from homology"/>
<keyword evidence="14" id="KW-1185">Reference proteome</keyword>
<feature type="transmembrane region" description="Helical" evidence="12">
    <location>
        <begin position="139"/>
        <end position="162"/>
    </location>
</feature>
<dbReference type="EMBL" id="CP003243">
    <property type="protein sequence ID" value="AFD00571.1"/>
    <property type="molecule type" value="Genomic_DNA"/>
</dbReference>
<dbReference type="GO" id="GO:0015087">
    <property type="term" value="F:cobalt ion transmembrane transporter activity"/>
    <property type="evidence" value="ECO:0007669"/>
    <property type="project" value="UniProtKB-UniRule"/>
</dbReference>
<comment type="subunit">
    <text evidence="12">Forms an energy-coupling factor (ECF) transporter complex composed of an ATP-binding protein (A component, CbiO), a transmembrane protein (T component, CbiQ) and 2 possible substrate-capture proteins (S components, CbiM and CbiN) of unknown stoichimetry.</text>
</comment>
<evidence type="ECO:0000256" key="3">
    <source>
        <dbReference type="ARBA" id="ARBA00022426"/>
    </source>
</evidence>
<dbReference type="NCBIfam" id="TIGR00123">
    <property type="entry name" value="cbiM"/>
    <property type="match status" value="1"/>
</dbReference>
<keyword evidence="9 12" id="KW-0406">Ion transport</keyword>
<evidence type="ECO:0000256" key="7">
    <source>
        <dbReference type="ARBA" id="ARBA00022692"/>
    </source>
</evidence>
<feature type="transmembrane region" description="Helical" evidence="12">
    <location>
        <begin position="108"/>
        <end position="127"/>
    </location>
</feature>
<dbReference type="RefSeq" id="WP_014406402.1">
    <property type="nucleotide sequence ID" value="NC_017034.1"/>
</dbReference>
<keyword evidence="11 12" id="KW-0170">Cobalt</keyword>
<comment type="pathway">
    <text evidence="2 12">Cofactor biosynthesis; adenosylcobalamin biosynthesis.</text>
</comment>
<dbReference type="Gene3D" id="1.10.1760.20">
    <property type="match status" value="1"/>
</dbReference>
<keyword evidence="4 12" id="KW-0813">Transport</keyword>
<dbReference type="UniPathway" id="UPA00148"/>
<reference evidence="13 14" key="1">
    <citation type="journal article" date="2012" name="J. Bacteriol.">
        <title>Complete genome sequence of a thermophilic methanogen, Methanocella conradii HZ254, isolated from Chinese rice field soil.</title>
        <authorList>
            <person name="Lu Z."/>
            <person name="Lu Y."/>
        </authorList>
    </citation>
    <scope>NUCLEOTIDE SEQUENCE [LARGE SCALE GENOMIC DNA]</scope>
    <source>
        <strain evidence="14">DSM 24694 / JCM 17849 / CGMCC 1.5162 / HZ254</strain>
    </source>
</reference>
<sequence length="230" mass="24372">MHIMEGFLPLIWVIIWFALSMPFVLYGIIEMRKLFREHPEQKMILAVAGAFIFVLSSLKLPSVTGSSSHPTGTGLSSVLFGPSITSVMATIVLVFQAVLLAHGGLTTLGANVFSMGIAGPFVGWLAFKGMRKAKAGMTPSIFVAAVLADWATYVVTSIQLALAYPGANILSSFAAFATVFAITQVPLAIGEGILIAIFFDFLASSRPRMVASILKEKAGMATPESQGAAQ</sequence>
<dbReference type="eggNOG" id="arCOG02248">
    <property type="taxonomic scope" value="Archaea"/>
</dbReference>
<evidence type="ECO:0000256" key="11">
    <source>
        <dbReference type="ARBA" id="ARBA00023285"/>
    </source>
</evidence>
<comment type="function">
    <text evidence="12">Part of the energy-coupling factor (ECF) transporter complex CbiMNOQ involved in cobalt import.</text>
</comment>
<dbReference type="FunFam" id="1.10.1760.20:FF:000001">
    <property type="entry name" value="Cobalt transport protein CbiM"/>
    <property type="match status" value="1"/>
</dbReference>
<evidence type="ECO:0000256" key="6">
    <source>
        <dbReference type="ARBA" id="ARBA00022573"/>
    </source>
</evidence>
<feature type="transmembrane region" description="Helical" evidence="12">
    <location>
        <begin position="7"/>
        <end position="29"/>
    </location>
</feature>
<evidence type="ECO:0000256" key="1">
    <source>
        <dbReference type="ARBA" id="ARBA00004429"/>
    </source>
</evidence>
<evidence type="ECO:0000256" key="10">
    <source>
        <dbReference type="ARBA" id="ARBA00023136"/>
    </source>
</evidence>
<dbReference type="Proteomes" id="UP000005233">
    <property type="component" value="Chromosome"/>
</dbReference>
<keyword evidence="5 12" id="KW-1003">Cell membrane</keyword>
<evidence type="ECO:0000313" key="13">
    <source>
        <dbReference type="EMBL" id="AFD00571.1"/>
    </source>
</evidence>
<dbReference type="PANTHER" id="PTHR43627:SF1">
    <property type="entry name" value="COBALT TRANSPORT PROTEIN CBIM"/>
    <property type="match status" value="1"/>
</dbReference>
<feature type="transmembrane region" description="Helical" evidence="12">
    <location>
        <begin position="174"/>
        <end position="199"/>
    </location>
</feature>
<keyword evidence="7 12" id="KW-0812">Transmembrane</keyword>
<accession>H8IAR6</accession>
<dbReference type="STRING" id="1041930.Mtc_1828"/>
<dbReference type="InterPro" id="IPR002751">
    <property type="entry name" value="CbiM/NikMN"/>
</dbReference>
<evidence type="ECO:0000313" key="14">
    <source>
        <dbReference type="Proteomes" id="UP000005233"/>
    </source>
</evidence>
<dbReference type="InterPro" id="IPR018024">
    <property type="entry name" value="CbiM"/>
</dbReference>
<dbReference type="GeneID" id="11971974"/>
<dbReference type="NCBIfam" id="NF006184">
    <property type="entry name" value="PRK08319.1"/>
    <property type="match status" value="1"/>
</dbReference>
<evidence type="ECO:0000256" key="8">
    <source>
        <dbReference type="ARBA" id="ARBA00022989"/>
    </source>
</evidence>
<keyword evidence="3 12" id="KW-0171">Cobalt transport</keyword>
<feature type="transmembrane region" description="Helical" evidence="12">
    <location>
        <begin position="41"/>
        <end position="58"/>
    </location>
</feature>
<feature type="transmembrane region" description="Helical" evidence="12">
    <location>
        <begin position="79"/>
        <end position="102"/>
    </location>
</feature>
<dbReference type="GO" id="GO:0043190">
    <property type="term" value="C:ATP-binding cassette (ABC) transporter complex"/>
    <property type="evidence" value="ECO:0007669"/>
    <property type="project" value="InterPro"/>
</dbReference>
<evidence type="ECO:0000256" key="9">
    <source>
        <dbReference type="ARBA" id="ARBA00023065"/>
    </source>
</evidence>